<gene>
    <name evidence="2" type="ORF">EYF80_060253</name>
</gene>
<dbReference type="AlphaFoldDB" id="A0A4Z2EKX0"/>
<name>A0A4Z2EKX0_9TELE</name>
<evidence type="ECO:0000256" key="1">
    <source>
        <dbReference type="SAM" id="MobiDB-lite"/>
    </source>
</evidence>
<protein>
    <submittedName>
        <fullName evidence="2">Uncharacterized protein</fullName>
    </submittedName>
</protein>
<proteinExistence type="predicted"/>
<sequence>MGGLSSQGDQHNNNNNNMGEVTAEVTAEVTLTRFLSLPEGGCLLTGGVEMLLQGRHGVSSDDIQAAINLVINLSTWPEGSRASP</sequence>
<feature type="region of interest" description="Disordered" evidence="1">
    <location>
        <begin position="1"/>
        <end position="20"/>
    </location>
</feature>
<dbReference type="Proteomes" id="UP000314294">
    <property type="component" value="Unassembled WGS sequence"/>
</dbReference>
<comment type="caution">
    <text evidence="2">The sequence shown here is derived from an EMBL/GenBank/DDBJ whole genome shotgun (WGS) entry which is preliminary data.</text>
</comment>
<accession>A0A4Z2EKX0</accession>
<evidence type="ECO:0000313" key="2">
    <source>
        <dbReference type="EMBL" id="TNN29597.1"/>
    </source>
</evidence>
<keyword evidence="3" id="KW-1185">Reference proteome</keyword>
<feature type="compositionally biased region" description="Polar residues" evidence="1">
    <location>
        <begin position="1"/>
        <end position="11"/>
    </location>
</feature>
<dbReference type="EMBL" id="SRLO01005451">
    <property type="protein sequence ID" value="TNN29597.1"/>
    <property type="molecule type" value="Genomic_DNA"/>
</dbReference>
<reference evidence="2 3" key="1">
    <citation type="submission" date="2019-03" db="EMBL/GenBank/DDBJ databases">
        <title>First draft genome of Liparis tanakae, snailfish: a comprehensive survey of snailfish specific genes.</title>
        <authorList>
            <person name="Kim W."/>
            <person name="Song I."/>
            <person name="Jeong J.-H."/>
            <person name="Kim D."/>
            <person name="Kim S."/>
            <person name="Ryu S."/>
            <person name="Song J.Y."/>
            <person name="Lee S.K."/>
        </authorList>
    </citation>
    <scope>NUCLEOTIDE SEQUENCE [LARGE SCALE GENOMIC DNA]</scope>
    <source>
        <tissue evidence="2">Muscle</tissue>
    </source>
</reference>
<organism evidence="2 3">
    <name type="scientific">Liparis tanakae</name>
    <name type="common">Tanaka's snailfish</name>
    <dbReference type="NCBI Taxonomy" id="230148"/>
    <lineage>
        <taxon>Eukaryota</taxon>
        <taxon>Metazoa</taxon>
        <taxon>Chordata</taxon>
        <taxon>Craniata</taxon>
        <taxon>Vertebrata</taxon>
        <taxon>Euteleostomi</taxon>
        <taxon>Actinopterygii</taxon>
        <taxon>Neopterygii</taxon>
        <taxon>Teleostei</taxon>
        <taxon>Neoteleostei</taxon>
        <taxon>Acanthomorphata</taxon>
        <taxon>Eupercaria</taxon>
        <taxon>Perciformes</taxon>
        <taxon>Cottioidei</taxon>
        <taxon>Cottales</taxon>
        <taxon>Liparidae</taxon>
        <taxon>Liparis</taxon>
    </lineage>
</organism>
<evidence type="ECO:0000313" key="3">
    <source>
        <dbReference type="Proteomes" id="UP000314294"/>
    </source>
</evidence>